<reference evidence="1 2" key="1">
    <citation type="journal article" date="2020" name="Microb. Genom.">
        <title>Genetic diversity of clinical and environmental Mucorales isolates obtained from an investigation of mucormycosis cases among solid organ transplant recipients.</title>
        <authorList>
            <person name="Nguyen M.H."/>
            <person name="Kaul D."/>
            <person name="Muto C."/>
            <person name="Cheng S.J."/>
            <person name="Richter R.A."/>
            <person name="Bruno V.M."/>
            <person name="Liu G."/>
            <person name="Beyhan S."/>
            <person name="Sundermann A.J."/>
            <person name="Mounaud S."/>
            <person name="Pasculle A.W."/>
            <person name="Nierman W.C."/>
            <person name="Driscoll E."/>
            <person name="Cumbie R."/>
            <person name="Clancy C.J."/>
            <person name="Dupont C.L."/>
        </authorList>
    </citation>
    <scope>NUCLEOTIDE SEQUENCE [LARGE SCALE GENOMIC DNA]</scope>
    <source>
        <strain evidence="1 2">GL24</strain>
    </source>
</reference>
<accession>A0A9P6XYX8</accession>
<comment type="caution">
    <text evidence="1">The sequence shown here is derived from an EMBL/GenBank/DDBJ whole genome shotgun (WGS) entry which is preliminary data.</text>
</comment>
<keyword evidence="2" id="KW-1185">Reference proteome</keyword>
<protein>
    <submittedName>
        <fullName evidence="1">Uncharacterized protein</fullName>
    </submittedName>
</protein>
<gene>
    <name evidence="1" type="ORF">G6F50_015301</name>
</gene>
<sequence>MRIVAGDVRRVAGDQVEAVARLQLHLAFGEALDADLRARQIGQDAHFHADAGRSGAHFGGTLGLAGRIAVAEVQAHHVDAGAEQILQHARRISGRAEGGKDLGATLTLEHGEGASPDKERKLAHPSRRMYTVTALCCLTSRVMERTWSGHTLAQGVL</sequence>
<name>A0A9P6XYX8_9FUNG</name>
<dbReference type="Proteomes" id="UP000740926">
    <property type="component" value="Unassembled WGS sequence"/>
</dbReference>
<evidence type="ECO:0000313" key="1">
    <source>
        <dbReference type="EMBL" id="KAG1535459.1"/>
    </source>
</evidence>
<organism evidence="1 2">
    <name type="scientific">Rhizopus delemar</name>
    <dbReference type="NCBI Taxonomy" id="936053"/>
    <lineage>
        <taxon>Eukaryota</taxon>
        <taxon>Fungi</taxon>
        <taxon>Fungi incertae sedis</taxon>
        <taxon>Mucoromycota</taxon>
        <taxon>Mucoromycotina</taxon>
        <taxon>Mucoromycetes</taxon>
        <taxon>Mucorales</taxon>
        <taxon>Mucorineae</taxon>
        <taxon>Rhizopodaceae</taxon>
        <taxon>Rhizopus</taxon>
    </lineage>
</organism>
<dbReference type="AlphaFoldDB" id="A0A9P6XYX8"/>
<dbReference type="EMBL" id="JAANIU010008267">
    <property type="protein sequence ID" value="KAG1535459.1"/>
    <property type="molecule type" value="Genomic_DNA"/>
</dbReference>
<proteinExistence type="predicted"/>
<evidence type="ECO:0000313" key="2">
    <source>
        <dbReference type="Proteomes" id="UP000740926"/>
    </source>
</evidence>